<evidence type="ECO:0000259" key="1">
    <source>
        <dbReference type="Pfam" id="PF13966"/>
    </source>
</evidence>
<dbReference type="Pfam" id="PF13966">
    <property type="entry name" value="zf-RVT"/>
    <property type="match status" value="1"/>
</dbReference>
<accession>A0A1J6J0W0</accession>
<feature type="domain" description="Reverse transcriptase zinc-binding" evidence="1">
    <location>
        <begin position="2"/>
        <end position="31"/>
    </location>
</feature>
<feature type="non-terminal residue" evidence="2">
    <location>
        <position position="123"/>
    </location>
</feature>
<dbReference type="InterPro" id="IPR026960">
    <property type="entry name" value="RVT-Znf"/>
</dbReference>
<sequence length="123" mass="14546">MEVPLACPLCNTGNESISHLFLQCDMSSYIWKKVLAWQGISRMVMDWQEELKWAEVYARGRRVEAEIYRMALAASVYYIWKERNQRVFQGMQSDSKHIMKQIIQEICCRGTMHARLARKLDQL</sequence>
<evidence type="ECO:0000313" key="3">
    <source>
        <dbReference type="Proteomes" id="UP000187609"/>
    </source>
</evidence>
<organism evidence="2 3">
    <name type="scientific">Nicotiana attenuata</name>
    <name type="common">Coyote tobacco</name>
    <dbReference type="NCBI Taxonomy" id="49451"/>
    <lineage>
        <taxon>Eukaryota</taxon>
        <taxon>Viridiplantae</taxon>
        <taxon>Streptophyta</taxon>
        <taxon>Embryophyta</taxon>
        <taxon>Tracheophyta</taxon>
        <taxon>Spermatophyta</taxon>
        <taxon>Magnoliopsida</taxon>
        <taxon>eudicotyledons</taxon>
        <taxon>Gunneridae</taxon>
        <taxon>Pentapetalae</taxon>
        <taxon>asterids</taxon>
        <taxon>lamiids</taxon>
        <taxon>Solanales</taxon>
        <taxon>Solanaceae</taxon>
        <taxon>Nicotianoideae</taxon>
        <taxon>Nicotianeae</taxon>
        <taxon>Nicotiana</taxon>
    </lineage>
</organism>
<dbReference type="STRING" id="49451.A0A1J6J0W0"/>
<dbReference type="AlphaFoldDB" id="A0A1J6J0W0"/>
<gene>
    <name evidence="2" type="ORF">A4A49_65126</name>
</gene>
<comment type="caution">
    <text evidence="2">The sequence shown here is derived from an EMBL/GenBank/DDBJ whole genome shotgun (WGS) entry which is preliminary data.</text>
</comment>
<dbReference type="Gramene" id="OIT04595">
    <property type="protein sequence ID" value="OIT04595"/>
    <property type="gene ID" value="A4A49_65126"/>
</dbReference>
<dbReference type="Proteomes" id="UP000187609">
    <property type="component" value="Unassembled WGS sequence"/>
</dbReference>
<evidence type="ECO:0000313" key="2">
    <source>
        <dbReference type="EMBL" id="OIT04595.1"/>
    </source>
</evidence>
<dbReference type="PANTHER" id="PTHR33116">
    <property type="entry name" value="REVERSE TRANSCRIPTASE ZINC-BINDING DOMAIN-CONTAINING PROTEIN-RELATED-RELATED"/>
    <property type="match status" value="1"/>
</dbReference>
<dbReference type="OMA" id="VAAIWAK"/>
<reference evidence="2" key="1">
    <citation type="submission" date="2016-11" db="EMBL/GenBank/DDBJ databases">
        <title>The genome of Nicotiana attenuata.</title>
        <authorList>
            <person name="Xu S."/>
            <person name="Brockmoeller T."/>
            <person name="Gaquerel E."/>
            <person name="Navarro A."/>
            <person name="Kuhl H."/>
            <person name="Gase K."/>
            <person name="Ling Z."/>
            <person name="Zhou W."/>
            <person name="Kreitzer C."/>
            <person name="Stanke M."/>
            <person name="Tang H."/>
            <person name="Lyons E."/>
            <person name="Pandey P."/>
            <person name="Pandey S.P."/>
            <person name="Timmermann B."/>
            <person name="Baldwin I.T."/>
        </authorList>
    </citation>
    <scope>NUCLEOTIDE SEQUENCE [LARGE SCALE GENOMIC DNA]</scope>
    <source>
        <strain evidence="2">UT</strain>
    </source>
</reference>
<dbReference type="PANTHER" id="PTHR33116:SF66">
    <property type="entry name" value="REVERSE TRANSCRIPTASE ZINC-BINDING DOMAIN-CONTAINING PROTEIN"/>
    <property type="match status" value="1"/>
</dbReference>
<dbReference type="EMBL" id="MJEQ01037185">
    <property type="protein sequence ID" value="OIT04595.1"/>
    <property type="molecule type" value="Genomic_DNA"/>
</dbReference>
<keyword evidence="3" id="KW-1185">Reference proteome</keyword>
<proteinExistence type="predicted"/>
<protein>
    <recommendedName>
        <fullName evidence="1">Reverse transcriptase zinc-binding domain-containing protein</fullName>
    </recommendedName>
</protein>
<name>A0A1J6J0W0_NICAT</name>